<dbReference type="CDD" id="cd02135">
    <property type="entry name" value="YdjA-like"/>
    <property type="match status" value="1"/>
</dbReference>
<keyword evidence="2 7" id="KW-0285">Flavoprotein</keyword>
<organism evidence="10 11">
    <name type="scientific">Arachidicoccus ginsenosidivorans</name>
    <dbReference type="NCBI Taxonomy" id="496057"/>
    <lineage>
        <taxon>Bacteria</taxon>
        <taxon>Pseudomonadati</taxon>
        <taxon>Bacteroidota</taxon>
        <taxon>Chitinophagia</taxon>
        <taxon>Chitinophagales</taxon>
        <taxon>Chitinophagaceae</taxon>
        <taxon>Arachidicoccus</taxon>
    </lineage>
</organism>
<sequence>MSDIGTNQAQKAADVTVIEEIIKNRRTVKPQAYNGKIIDPASIDQLIQAANWAPTHGLTEPWRFIIFEGAGIQRFCQDHAELYKANTEPDRFMQASYDKLKNQGNQASHIIAVFSKRGPKANITELEEICATAAAVQNILLTATAMGIANFWSTGGQTLKPAMQKYFQLKEADQMIGLIYLGYTDEPAPTGRRITPLEEKVMWYRR</sequence>
<comment type="similarity">
    <text evidence="1 7">Belongs to the nitroreductase family.</text>
</comment>
<evidence type="ECO:0000313" key="11">
    <source>
        <dbReference type="Proteomes" id="UP000321291"/>
    </source>
</evidence>
<keyword evidence="4 7" id="KW-0521">NADP</keyword>
<dbReference type="InterPro" id="IPR000415">
    <property type="entry name" value="Nitroreductase-like"/>
</dbReference>
<dbReference type="KEGG" id="agi:FSB73_13650"/>
<dbReference type="InterPro" id="IPR029479">
    <property type="entry name" value="Nitroreductase"/>
</dbReference>
<evidence type="ECO:0000256" key="2">
    <source>
        <dbReference type="ARBA" id="ARBA00022630"/>
    </source>
</evidence>
<dbReference type="PANTHER" id="PTHR43821:SF1">
    <property type="entry name" value="NAD(P)H NITROREDUCTASE YDJA-RELATED"/>
    <property type="match status" value="1"/>
</dbReference>
<dbReference type="EC" id="1.-.-.-" evidence="7"/>
<evidence type="ECO:0000256" key="6">
    <source>
        <dbReference type="ARBA" id="ARBA00023027"/>
    </source>
</evidence>
<dbReference type="InterPro" id="IPR052530">
    <property type="entry name" value="NAD(P)H_nitroreductase"/>
</dbReference>
<feature type="binding site" description="in other chain" evidence="8">
    <location>
        <begin position="152"/>
        <end position="154"/>
    </location>
    <ligand>
        <name>FMN</name>
        <dbReference type="ChEBI" id="CHEBI:58210"/>
        <note>ligand shared between dimeric partners</note>
    </ligand>
</feature>
<evidence type="ECO:0000256" key="4">
    <source>
        <dbReference type="ARBA" id="ARBA00022857"/>
    </source>
</evidence>
<feature type="domain" description="Nitroreductase" evidence="9">
    <location>
        <begin position="22"/>
        <end position="183"/>
    </location>
</feature>
<evidence type="ECO:0000313" key="10">
    <source>
        <dbReference type="EMBL" id="QEC72567.1"/>
    </source>
</evidence>
<evidence type="ECO:0000256" key="7">
    <source>
        <dbReference type="PIRNR" id="PIRNR000232"/>
    </source>
</evidence>
<dbReference type="EMBL" id="CP042434">
    <property type="protein sequence ID" value="QEC72567.1"/>
    <property type="molecule type" value="Genomic_DNA"/>
</dbReference>
<dbReference type="SUPFAM" id="SSF55469">
    <property type="entry name" value="FMN-dependent nitroreductase-like"/>
    <property type="match status" value="1"/>
</dbReference>
<evidence type="ECO:0000256" key="1">
    <source>
        <dbReference type="ARBA" id="ARBA00007118"/>
    </source>
</evidence>
<name>A0A5B8VM08_9BACT</name>
<gene>
    <name evidence="10" type="ORF">FSB73_13650</name>
</gene>
<protein>
    <recommendedName>
        <fullName evidence="7">Putative NAD(P)H nitroreductase</fullName>
        <ecNumber evidence="7">1.-.-.-</ecNumber>
    </recommendedName>
</protein>
<dbReference type="OrthoDB" id="9804207at2"/>
<accession>A0A5B8VM08</accession>
<evidence type="ECO:0000256" key="8">
    <source>
        <dbReference type="PIRSR" id="PIRSR000232-1"/>
    </source>
</evidence>
<evidence type="ECO:0000256" key="5">
    <source>
        <dbReference type="ARBA" id="ARBA00023002"/>
    </source>
</evidence>
<keyword evidence="6 7" id="KW-0520">NAD</keyword>
<dbReference type="RefSeq" id="WP_146783216.1">
    <property type="nucleotide sequence ID" value="NZ_CP042434.1"/>
</dbReference>
<dbReference type="GO" id="GO:0016491">
    <property type="term" value="F:oxidoreductase activity"/>
    <property type="evidence" value="ECO:0007669"/>
    <property type="project" value="UniProtKB-UniRule"/>
</dbReference>
<dbReference type="PIRSF" id="PIRSF000232">
    <property type="entry name" value="YdjA"/>
    <property type="match status" value="1"/>
</dbReference>
<reference evidence="10 11" key="1">
    <citation type="journal article" date="2017" name="Int. J. Syst. Evol. Microbiol.">
        <title>Arachidicoccus ginsenosidivorans sp. nov., with ginsenoside-converting activity isolated from ginseng cultivating soil.</title>
        <authorList>
            <person name="Siddiqi M.Z."/>
            <person name="Aslam Z."/>
            <person name="Im W.T."/>
        </authorList>
    </citation>
    <scope>NUCLEOTIDE SEQUENCE [LARGE SCALE GENOMIC DNA]</scope>
    <source>
        <strain evidence="10 11">Gsoil 809</strain>
    </source>
</reference>
<dbReference type="Proteomes" id="UP000321291">
    <property type="component" value="Chromosome"/>
</dbReference>
<evidence type="ECO:0000259" key="9">
    <source>
        <dbReference type="Pfam" id="PF00881"/>
    </source>
</evidence>
<keyword evidence="5 7" id="KW-0560">Oxidoreductase</keyword>
<comment type="cofactor">
    <cofactor evidence="8">
        <name>FMN</name>
        <dbReference type="ChEBI" id="CHEBI:58210"/>
    </cofactor>
    <text evidence="8">Binds 1 FMN per subunit.</text>
</comment>
<evidence type="ECO:0000256" key="3">
    <source>
        <dbReference type="ARBA" id="ARBA00022643"/>
    </source>
</evidence>
<keyword evidence="3 7" id="KW-0288">FMN</keyword>
<proteinExistence type="inferred from homology"/>
<dbReference type="InterPro" id="IPR026021">
    <property type="entry name" value="YdjA-like"/>
</dbReference>
<dbReference type="AlphaFoldDB" id="A0A5B8VM08"/>
<feature type="binding site" description="in other chain" evidence="8">
    <location>
        <begin position="25"/>
        <end position="27"/>
    </location>
    <ligand>
        <name>FMN</name>
        <dbReference type="ChEBI" id="CHEBI:58210"/>
        <note>ligand shared between dimeric partners</note>
    </ligand>
</feature>
<keyword evidence="11" id="KW-1185">Reference proteome</keyword>
<feature type="binding site" evidence="8">
    <location>
        <position position="56"/>
    </location>
    <ligand>
        <name>FMN</name>
        <dbReference type="ChEBI" id="CHEBI:58210"/>
        <note>ligand shared between dimeric partners</note>
    </ligand>
</feature>
<dbReference type="Pfam" id="PF00881">
    <property type="entry name" value="Nitroreductase"/>
    <property type="match status" value="1"/>
</dbReference>
<dbReference type="Gene3D" id="3.40.109.10">
    <property type="entry name" value="NADH Oxidase"/>
    <property type="match status" value="1"/>
</dbReference>
<dbReference type="PANTHER" id="PTHR43821">
    <property type="entry name" value="NAD(P)H NITROREDUCTASE YDJA-RELATED"/>
    <property type="match status" value="1"/>
</dbReference>